<dbReference type="RefSeq" id="WP_115833921.1">
    <property type="nucleotide sequence ID" value="NZ_QNUL01000036.1"/>
</dbReference>
<dbReference type="Proteomes" id="UP000256373">
    <property type="component" value="Unassembled WGS sequence"/>
</dbReference>
<feature type="signal peptide" evidence="1">
    <location>
        <begin position="1"/>
        <end position="23"/>
    </location>
</feature>
<dbReference type="AlphaFoldDB" id="A0A3D8Y3I3"/>
<comment type="caution">
    <text evidence="2">The sequence shown here is derived from an EMBL/GenBank/DDBJ whole genome shotgun (WGS) entry which is preliminary data.</text>
</comment>
<keyword evidence="1" id="KW-0732">Signal</keyword>
<dbReference type="OrthoDB" id="964595at2"/>
<evidence type="ECO:0000313" key="3">
    <source>
        <dbReference type="Proteomes" id="UP000256373"/>
    </source>
</evidence>
<accession>A0A3D8Y3I3</accession>
<dbReference type="EMBL" id="QNUL01000036">
    <property type="protein sequence ID" value="REA56611.1"/>
    <property type="molecule type" value="Genomic_DNA"/>
</dbReference>
<protein>
    <submittedName>
        <fullName evidence="2">Uncharacterized protein</fullName>
    </submittedName>
</protein>
<sequence length="77" mass="8220">MKNTKNIFAAALMAMTVVTFANAADEKAKTAVVVNTLPANVPALETPAPQVAKNTTEINNKYNANQKAAIVELTFKK</sequence>
<evidence type="ECO:0000313" key="2">
    <source>
        <dbReference type="EMBL" id="REA56611.1"/>
    </source>
</evidence>
<reference evidence="2 3" key="1">
    <citation type="submission" date="2018-07" db="EMBL/GenBank/DDBJ databases">
        <title>Dyadobacter roseus sp. nov., isolated from rose rhizosphere soil.</title>
        <authorList>
            <person name="Chen L."/>
        </authorList>
    </citation>
    <scope>NUCLEOTIDE SEQUENCE [LARGE SCALE GENOMIC DNA]</scope>
    <source>
        <strain evidence="2 3">RS19</strain>
    </source>
</reference>
<name>A0A3D8Y3I3_9BACT</name>
<feature type="chain" id="PRO_5017628529" evidence="1">
    <location>
        <begin position="24"/>
        <end position="77"/>
    </location>
</feature>
<gene>
    <name evidence="2" type="ORF">DSL64_26165</name>
</gene>
<proteinExistence type="predicted"/>
<organism evidence="2 3">
    <name type="scientific">Dyadobacter luteus</name>
    <dbReference type="NCBI Taxonomy" id="2259619"/>
    <lineage>
        <taxon>Bacteria</taxon>
        <taxon>Pseudomonadati</taxon>
        <taxon>Bacteroidota</taxon>
        <taxon>Cytophagia</taxon>
        <taxon>Cytophagales</taxon>
        <taxon>Spirosomataceae</taxon>
        <taxon>Dyadobacter</taxon>
    </lineage>
</organism>
<keyword evidence="3" id="KW-1185">Reference proteome</keyword>
<evidence type="ECO:0000256" key="1">
    <source>
        <dbReference type="SAM" id="SignalP"/>
    </source>
</evidence>